<organism evidence="2 3">
    <name type="scientific">Clostridium disporicum</name>
    <dbReference type="NCBI Taxonomy" id="84024"/>
    <lineage>
        <taxon>Bacteria</taxon>
        <taxon>Bacillati</taxon>
        <taxon>Bacillota</taxon>
        <taxon>Clostridia</taxon>
        <taxon>Eubacteriales</taxon>
        <taxon>Clostridiaceae</taxon>
        <taxon>Clostridium</taxon>
    </lineage>
</organism>
<evidence type="ECO:0000313" key="3">
    <source>
        <dbReference type="Proteomes" id="UP000095594"/>
    </source>
</evidence>
<dbReference type="InterPro" id="IPR053521">
    <property type="entry name" value="McjB-like"/>
</dbReference>
<dbReference type="InterPro" id="IPR032708">
    <property type="entry name" value="McjB_C"/>
</dbReference>
<proteinExistence type="predicted"/>
<evidence type="ECO:0000259" key="1">
    <source>
        <dbReference type="Pfam" id="PF13471"/>
    </source>
</evidence>
<dbReference type="OrthoDB" id="9812122at2"/>
<name>A0A174GT23_9CLOT</name>
<dbReference type="RefSeq" id="WP_055266131.1">
    <property type="nucleotide sequence ID" value="NZ_CABIXQ010000012.1"/>
</dbReference>
<dbReference type="NCBIfam" id="NF033537">
    <property type="entry name" value="lasso_biosyn_B2"/>
    <property type="match status" value="1"/>
</dbReference>
<dbReference type="AlphaFoldDB" id="A0A174GT23"/>
<reference evidence="2 3" key="1">
    <citation type="submission" date="2015-09" db="EMBL/GenBank/DDBJ databases">
        <authorList>
            <consortium name="Pathogen Informatics"/>
        </authorList>
    </citation>
    <scope>NUCLEOTIDE SEQUENCE [LARGE SCALE GENOMIC DNA]</scope>
    <source>
        <strain evidence="2 3">2789STDY5834856</strain>
    </source>
</reference>
<accession>A0A174GT23</accession>
<evidence type="ECO:0000313" key="2">
    <source>
        <dbReference type="EMBL" id="CUO65643.1"/>
    </source>
</evidence>
<sequence>MNKVKILLKKCRTFINLDSKLKIEYGKAFIYTGCARAFILFVPFNKLRKRMGKVKEESPEEVDKNIYKEAVDVSEIVSIVSRHTPWESKCLVQALTAQKLLKEKEISTTLYLGVKKDRNNNMLAHAWLRCGEYYVTGGTNKDGYAVVAKFAN</sequence>
<gene>
    <name evidence="2" type="ORF">ERS852471_01984</name>
</gene>
<dbReference type="Proteomes" id="UP000095594">
    <property type="component" value="Unassembled WGS sequence"/>
</dbReference>
<feature type="domain" description="Microcin J25-processing protein McjB C-terminal" evidence="1">
    <location>
        <begin position="42"/>
        <end position="148"/>
    </location>
</feature>
<dbReference type="EMBL" id="CYZX01000012">
    <property type="protein sequence ID" value="CUO65643.1"/>
    <property type="molecule type" value="Genomic_DNA"/>
</dbReference>
<dbReference type="Pfam" id="PF13471">
    <property type="entry name" value="Transglut_core3"/>
    <property type="match status" value="1"/>
</dbReference>
<protein>
    <recommendedName>
        <fullName evidence="1">Microcin J25-processing protein McjB C-terminal domain-containing protein</fullName>
    </recommendedName>
</protein>